<reference evidence="3" key="1">
    <citation type="submission" date="2013-09" db="EMBL/GenBank/DDBJ databases">
        <title>Corchorus olitorius genome sequencing.</title>
        <authorList>
            <person name="Alam M."/>
            <person name="Haque M.S."/>
            <person name="Islam M.S."/>
            <person name="Emdad E.M."/>
            <person name="Islam M.M."/>
            <person name="Ahmed B."/>
            <person name="Halim A."/>
            <person name="Hossen Q.M.M."/>
            <person name="Hossain M.Z."/>
            <person name="Ahmed R."/>
            <person name="Khan M.M."/>
            <person name="Islam R."/>
            <person name="Rashid M.M."/>
            <person name="Khan S.A."/>
            <person name="Rahman M.S."/>
            <person name="Alam M."/>
            <person name="Yahiya A.S."/>
            <person name="Khan M.S."/>
            <person name="Azam M.S."/>
            <person name="Haque T."/>
            <person name="Lashkar M.Z.H."/>
            <person name="Akhand A.I."/>
            <person name="Morshed G."/>
            <person name="Roy S."/>
            <person name="Uddin K.S."/>
            <person name="Rabeya T."/>
            <person name="Hossain A.S."/>
            <person name="Chowdhury A."/>
            <person name="Snigdha A.R."/>
            <person name="Mortoza M.S."/>
            <person name="Matin S.A."/>
            <person name="Hoque S.M.E."/>
            <person name="Islam M.K."/>
            <person name="Roy D.K."/>
            <person name="Haider R."/>
            <person name="Moosa M.M."/>
            <person name="Elias S.M."/>
            <person name="Hasan A.M."/>
            <person name="Jahan S."/>
            <person name="Shafiuddin M."/>
            <person name="Mahmood N."/>
            <person name="Shommy N.S."/>
        </authorList>
    </citation>
    <scope>NUCLEOTIDE SEQUENCE [LARGE SCALE GENOMIC DNA]</scope>
    <source>
        <strain evidence="3">cv. O-4</strain>
    </source>
</reference>
<protein>
    <submittedName>
        <fullName evidence="2">Uncharacterized protein</fullName>
    </submittedName>
</protein>
<keyword evidence="1" id="KW-0812">Transmembrane</keyword>
<keyword evidence="1" id="KW-0472">Membrane</keyword>
<accession>A0A1R3G6Z8</accession>
<name>A0A1R3G6Z8_9ROSI</name>
<evidence type="ECO:0000313" key="3">
    <source>
        <dbReference type="Proteomes" id="UP000187203"/>
    </source>
</evidence>
<comment type="caution">
    <text evidence="2">The sequence shown here is derived from an EMBL/GenBank/DDBJ whole genome shotgun (WGS) entry which is preliminary data.</text>
</comment>
<dbReference type="AlphaFoldDB" id="A0A1R3G6Z8"/>
<keyword evidence="1" id="KW-1133">Transmembrane helix</keyword>
<evidence type="ECO:0000313" key="2">
    <source>
        <dbReference type="EMBL" id="OMO53851.1"/>
    </source>
</evidence>
<feature type="transmembrane region" description="Helical" evidence="1">
    <location>
        <begin position="31"/>
        <end position="60"/>
    </location>
</feature>
<evidence type="ECO:0000256" key="1">
    <source>
        <dbReference type="SAM" id="Phobius"/>
    </source>
</evidence>
<dbReference type="EMBL" id="AWUE01023448">
    <property type="protein sequence ID" value="OMO53851.1"/>
    <property type="molecule type" value="Genomic_DNA"/>
</dbReference>
<proteinExistence type="predicted"/>
<sequence>MDLNLIPFPQAHISLLHVCCHESLKLFSPVLFALSCCIAAVSTSFSSMLLYLVCFLLFAWRSTCHRSMVLMSRAWGHTFGQLCSFLLLCKGLDFQEAKGGTMMAPDLGQCKILWSVDL</sequence>
<gene>
    <name evidence="2" type="ORF">COLO4_36655</name>
</gene>
<dbReference type="Proteomes" id="UP000187203">
    <property type="component" value="Unassembled WGS sequence"/>
</dbReference>
<keyword evidence="3" id="KW-1185">Reference proteome</keyword>
<organism evidence="2 3">
    <name type="scientific">Corchorus olitorius</name>
    <dbReference type="NCBI Taxonomy" id="93759"/>
    <lineage>
        <taxon>Eukaryota</taxon>
        <taxon>Viridiplantae</taxon>
        <taxon>Streptophyta</taxon>
        <taxon>Embryophyta</taxon>
        <taxon>Tracheophyta</taxon>
        <taxon>Spermatophyta</taxon>
        <taxon>Magnoliopsida</taxon>
        <taxon>eudicotyledons</taxon>
        <taxon>Gunneridae</taxon>
        <taxon>Pentapetalae</taxon>
        <taxon>rosids</taxon>
        <taxon>malvids</taxon>
        <taxon>Malvales</taxon>
        <taxon>Malvaceae</taxon>
        <taxon>Grewioideae</taxon>
        <taxon>Apeibeae</taxon>
        <taxon>Corchorus</taxon>
    </lineage>
</organism>